<evidence type="ECO:0000313" key="1">
    <source>
        <dbReference type="EMBL" id="CAK5073570.1"/>
    </source>
</evidence>
<dbReference type="Proteomes" id="UP001497535">
    <property type="component" value="Unassembled WGS sequence"/>
</dbReference>
<name>A0ACB0Z5F3_MELEN</name>
<keyword evidence="2" id="KW-1185">Reference proteome</keyword>
<protein>
    <submittedName>
        <fullName evidence="1">Uncharacterized protein</fullName>
    </submittedName>
</protein>
<sequence length="73" mass="8967">MFLFRFYIFFPYSKTSVTTRSLGEEKKKRRNSSSPFFIRLHTFFYRHMFIHSLLFKINNTRNKAPKIAFFRSS</sequence>
<evidence type="ECO:0000313" key="2">
    <source>
        <dbReference type="Proteomes" id="UP001497535"/>
    </source>
</evidence>
<organism evidence="1 2">
    <name type="scientific">Meloidogyne enterolobii</name>
    <name type="common">Root-knot nematode worm</name>
    <name type="synonym">Meloidogyne mayaguensis</name>
    <dbReference type="NCBI Taxonomy" id="390850"/>
    <lineage>
        <taxon>Eukaryota</taxon>
        <taxon>Metazoa</taxon>
        <taxon>Ecdysozoa</taxon>
        <taxon>Nematoda</taxon>
        <taxon>Chromadorea</taxon>
        <taxon>Rhabditida</taxon>
        <taxon>Tylenchina</taxon>
        <taxon>Tylenchomorpha</taxon>
        <taxon>Tylenchoidea</taxon>
        <taxon>Meloidogynidae</taxon>
        <taxon>Meloidogyninae</taxon>
        <taxon>Meloidogyne</taxon>
    </lineage>
</organism>
<accession>A0ACB0Z5F3</accession>
<comment type="caution">
    <text evidence="1">The sequence shown here is derived from an EMBL/GenBank/DDBJ whole genome shotgun (WGS) entry which is preliminary data.</text>
</comment>
<reference evidence="1" key="1">
    <citation type="submission" date="2023-11" db="EMBL/GenBank/DDBJ databases">
        <authorList>
            <person name="Poullet M."/>
        </authorList>
    </citation>
    <scope>NUCLEOTIDE SEQUENCE</scope>
    <source>
        <strain evidence="1">E1834</strain>
    </source>
</reference>
<proteinExistence type="predicted"/>
<gene>
    <name evidence="1" type="ORF">MENTE1834_LOCUS20254</name>
</gene>
<dbReference type="EMBL" id="CAVMJV010000024">
    <property type="protein sequence ID" value="CAK5073570.1"/>
    <property type="molecule type" value="Genomic_DNA"/>
</dbReference>